<dbReference type="EMBL" id="JACMSC010000017">
    <property type="protein sequence ID" value="KAG6479507.1"/>
    <property type="molecule type" value="Genomic_DNA"/>
</dbReference>
<name>A0A8J5F608_ZINOF</name>
<dbReference type="InterPro" id="IPR041577">
    <property type="entry name" value="RT_RNaseH_2"/>
</dbReference>
<dbReference type="AlphaFoldDB" id="A0A8J5F608"/>
<keyword evidence="4" id="KW-1185">Reference proteome</keyword>
<proteinExistence type="predicted"/>
<dbReference type="InterPro" id="IPR043502">
    <property type="entry name" value="DNA/RNA_pol_sf"/>
</dbReference>
<dbReference type="InterPro" id="IPR043128">
    <property type="entry name" value="Rev_trsase/Diguanyl_cyclase"/>
</dbReference>
<evidence type="ECO:0000313" key="4">
    <source>
        <dbReference type="Proteomes" id="UP000734854"/>
    </source>
</evidence>
<comment type="caution">
    <text evidence="3">The sequence shown here is derived from an EMBL/GenBank/DDBJ whole genome shotgun (WGS) entry which is preliminary data.</text>
</comment>
<evidence type="ECO:0000259" key="2">
    <source>
        <dbReference type="Pfam" id="PF17919"/>
    </source>
</evidence>
<dbReference type="FunFam" id="3.30.70.270:FF:000020">
    <property type="entry name" value="Transposon Tf2-6 polyprotein-like Protein"/>
    <property type="match status" value="1"/>
</dbReference>
<feature type="domain" description="Reverse transcriptase/retrotransposon-derived protein RNase H-like" evidence="2">
    <location>
        <begin position="440"/>
        <end position="490"/>
    </location>
</feature>
<organism evidence="3 4">
    <name type="scientific">Zingiber officinale</name>
    <name type="common">Ginger</name>
    <name type="synonym">Amomum zingiber</name>
    <dbReference type="NCBI Taxonomy" id="94328"/>
    <lineage>
        <taxon>Eukaryota</taxon>
        <taxon>Viridiplantae</taxon>
        <taxon>Streptophyta</taxon>
        <taxon>Embryophyta</taxon>
        <taxon>Tracheophyta</taxon>
        <taxon>Spermatophyta</taxon>
        <taxon>Magnoliopsida</taxon>
        <taxon>Liliopsida</taxon>
        <taxon>Zingiberales</taxon>
        <taxon>Zingiberaceae</taxon>
        <taxon>Zingiber</taxon>
    </lineage>
</organism>
<dbReference type="Pfam" id="PF17919">
    <property type="entry name" value="RT_RNaseH_2"/>
    <property type="match status" value="1"/>
</dbReference>
<dbReference type="Proteomes" id="UP000734854">
    <property type="component" value="Unassembled WGS sequence"/>
</dbReference>
<evidence type="ECO:0000259" key="1">
    <source>
        <dbReference type="Pfam" id="PF03732"/>
    </source>
</evidence>
<feature type="domain" description="Retrotransposon gag" evidence="1">
    <location>
        <begin position="32"/>
        <end position="120"/>
    </location>
</feature>
<sequence>MVMRRDPHIYYDIRNWIFHVMMRALEEEKVGLASFHLEGDVQLWFIKLERDRPHIQWEEFKDQCNLRFGPSIRNNKLGELAKLQQSGSVEDYQRKFEQLAARASSLISEQVVQIFISGLQDHIAVEVELHHPEDLTSAMSFARLYERRSKRFESTVTPRRTPVLPPKQPFIKRLNRTEMEERRAKGLCFNCDELYIPDHRCKRLFWLEGLEDYDEQNHVEDVEISLNVITGIRASQTMRIQGRINHTPLLVLIDPGIANGRQLQCLGICHNVLIHLDDHKFNVEFFILPLGDIGAVLRVNWLCTLGPILWDFSQMCMSFQHTDNTIYLQGSGATLTAEVTSLAIGTLPKVHEKRHIIEKYAAIFEEPNDLPPFRKCYQPYRGVAIDNGKIEAILYWPQPTTLRALHGFLGLTGYYCKFVEGYGQLAPPLTSFLRRNSFEWNEAAELTFQKLKITLTSTLVLALPDFSKPFVVDCDASNMGIGAILQQEGRPIVFLVVLWPNDTRSSLFMRNNSSDWPKLYVIGMLIFGDTSRAGQNNVVADALSRRDNNNGQLTAIFMAKLNLTEDIQSEYSTSSEIQHLIQVS</sequence>
<dbReference type="Pfam" id="PF03732">
    <property type="entry name" value="Retrotrans_gag"/>
    <property type="match status" value="1"/>
</dbReference>
<dbReference type="CDD" id="cd00303">
    <property type="entry name" value="retropepsin_like"/>
    <property type="match status" value="1"/>
</dbReference>
<dbReference type="Gene3D" id="3.30.70.270">
    <property type="match status" value="1"/>
</dbReference>
<evidence type="ECO:0000313" key="3">
    <source>
        <dbReference type="EMBL" id="KAG6479507.1"/>
    </source>
</evidence>
<reference evidence="3 4" key="1">
    <citation type="submission" date="2020-08" db="EMBL/GenBank/DDBJ databases">
        <title>Plant Genome Project.</title>
        <authorList>
            <person name="Zhang R.-G."/>
        </authorList>
    </citation>
    <scope>NUCLEOTIDE SEQUENCE [LARGE SCALE GENOMIC DNA]</scope>
    <source>
        <tissue evidence="3">Rhizome</tissue>
    </source>
</reference>
<gene>
    <name evidence="3" type="ORF">ZIOFF_062973</name>
</gene>
<accession>A0A8J5F608</accession>
<protein>
    <submittedName>
        <fullName evidence="3">Uncharacterized protein</fullName>
    </submittedName>
</protein>
<dbReference type="PANTHER" id="PTHR34072">
    <property type="entry name" value="ENZYMATIC POLYPROTEIN-RELATED"/>
    <property type="match status" value="1"/>
</dbReference>
<dbReference type="SUPFAM" id="SSF56672">
    <property type="entry name" value="DNA/RNA polymerases"/>
    <property type="match status" value="1"/>
</dbReference>
<dbReference type="PANTHER" id="PTHR34072:SF55">
    <property type="entry name" value="DNA_RNA POLYMERASES SUPERFAMILY PROTEIN"/>
    <property type="match status" value="1"/>
</dbReference>
<dbReference type="InterPro" id="IPR005162">
    <property type="entry name" value="Retrotrans_gag_dom"/>
</dbReference>